<dbReference type="GO" id="GO:0008270">
    <property type="term" value="F:zinc ion binding"/>
    <property type="evidence" value="ECO:0007669"/>
    <property type="project" value="UniProtKB-KW"/>
</dbReference>
<dbReference type="SUPFAM" id="SSF53335">
    <property type="entry name" value="S-adenosyl-L-methionine-dependent methyltransferases"/>
    <property type="match status" value="1"/>
</dbReference>
<feature type="domain" description="Methyltransferase TRM13" evidence="2">
    <location>
        <begin position="126"/>
        <end position="215"/>
    </location>
</feature>
<keyword evidence="4" id="KW-1185">Reference proteome</keyword>
<keyword evidence="1" id="KW-0863">Zinc-finger</keyword>
<sequence length="215" mass="24378">SILGENVEAHIKVCPFLKQAQALMLQPFYKKGINSGSEEVDSVLGSVEEVGPLVNGSEDIITSEMKRNAVYKMSVFEFYELIRKIEAVYMSTCSDIRESFKEPEACGIWMNREVDRKIPFQEKHVVQQVSILGNLEEFGVLENPTKMDSVASSEYANKRPAVVEFGAGRGYLTQTLADCYGIKKILLVERKSYKLKADRSLRQKESLILERLRID</sequence>
<accession>A0AA41S9E1</accession>
<dbReference type="Pfam" id="PF05206">
    <property type="entry name" value="TRM13"/>
    <property type="match status" value="1"/>
</dbReference>
<keyword evidence="1" id="KW-0949">S-adenosyl-L-methionine</keyword>
<keyword evidence="1" id="KW-0479">Metal-binding</keyword>
<dbReference type="PANTHER" id="PTHR12998:SF0">
    <property type="entry name" value="TRNA:M(4)X MODIFICATION ENZYME TRM13 HOMOLOG"/>
    <property type="match status" value="1"/>
</dbReference>
<evidence type="ECO:0000313" key="3">
    <source>
        <dbReference type="EMBL" id="MCL7029903.1"/>
    </source>
</evidence>
<protein>
    <recommendedName>
        <fullName evidence="1">tRNA:m(4)X modification enzyme TRM13</fullName>
        <ecNumber evidence="1">2.1.1.225</ecNumber>
    </recommendedName>
</protein>
<evidence type="ECO:0000313" key="4">
    <source>
        <dbReference type="Proteomes" id="UP001177140"/>
    </source>
</evidence>
<comment type="catalytic activity">
    <reaction evidence="1">
        <text>cytidine(4) in tRNA(Gly)(GCC) + S-adenosyl-L-methionine = 2'-O-methylcytidine(4) in tRNA(Gly)(GCC) + S-adenosyl-L-homocysteine + H(+)</text>
        <dbReference type="Rhea" id="RHEA:43192"/>
        <dbReference type="Rhea" id="RHEA-COMP:10399"/>
        <dbReference type="Rhea" id="RHEA-COMP:10400"/>
        <dbReference type="ChEBI" id="CHEBI:15378"/>
        <dbReference type="ChEBI" id="CHEBI:57856"/>
        <dbReference type="ChEBI" id="CHEBI:59789"/>
        <dbReference type="ChEBI" id="CHEBI:74495"/>
        <dbReference type="ChEBI" id="CHEBI:82748"/>
        <dbReference type="EC" id="2.1.1.225"/>
    </reaction>
</comment>
<dbReference type="EMBL" id="JAJJMA010095479">
    <property type="protein sequence ID" value="MCL7029903.1"/>
    <property type="molecule type" value="Genomic_DNA"/>
</dbReference>
<dbReference type="InterPro" id="IPR029063">
    <property type="entry name" value="SAM-dependent_MTases_sf"/>
</dbReference>
<organism evidence="3 4">
    <name type="scientific">Papaver nudicaule</name>
    <name type="common">Iceland poppy</name>
    <dbReference type="NCBI Taxonomy" id="74823"/>
    <lineage>
        <taxon>Eukaryota</taxon>
        <taxon>Viridiplantae</taxon>
        <taxon>Streptophyta</taxon>
        <taxon>Embryophyta</taxon>
        <taxon>Tracheophyta</taxon>
        <taxon>Spermatophyta</taxon>
        <taxon>Magnoliopsida</taxon>
        <taxon>Ranunculales</taxon>
        <taxon>Papaveraceae</taxon>
        <taxon>Papaveroideae</taxon>
        <taxon>Papaver</taxon>
    </lineage>
</organism>
<dbReference type="PANTHER" id="PTHR12998">
    <property type="entry name" value="TRNA:M(4)X MODIFICATION ENZYME TRM13 HOMOLOG"/>
    <property type="match status" value="1"/>
</dbReference>
<dbReference type="InterPro" id="IPR007871">
    <property type="entry name" value="Methyltransferase_TRM13"/>
</dbReference>
<dbReference type="GO" id="GO:0106050">
    <property type="term" value="F:tRNA 2'-O-methyltransferase activity"/>
    <property type="evidence" value="ECO:0007669"/>
    <property type="project" value="UniProtKB-UniRule"/>
</dbReference>
<evidence type="ECO:0000259" key="2">
    <source>
        <dbReference type="Pfam" id="PF05206"/>
    </source>
</evidence>
<reference evidence="3" key="1">
    <citation type="submission" date="2022-03" db="EMBL/GenBank/DDBJ databases">
        <title>A functionally conserved STORR gene fusion in Papaver species that diverged 16.8 million years ago.</title>
        <authorList>
            <person name="Catania T."/>
        </authorList>
    </citation>
    <scope>NUCLEOTIDE SEQUENCE</scope>
    <source>
        <strain evidence="3">S-191538</strain>
    </source>
</reference>
<comment type="function">
    <text evidence="1">tRNA methylase which 2'-O-methylates cytidine(4) in tRNA(Pro) and tRNA(Gly)(GCC), and adenosine(4) in tRNA(His).</text>
</comment>
<dbReference type="EC" id="2.1.1.225" evidence="1"/>
<dbReference type="InterPro" id="IPR039044">
    <property type="entry name" value="Trm13"/>
</dbReference>
<comment type="catalytic activity">
    <reaction evidence="1">
        <text>adenosine(4) in tRNA(His) + S-adenosyl-L-methionine = 2'-O-methyladenosine(4) in tRNA(His) + S-adenosyl-L-homocysteine + H(+)</text>
        <dbReference type="Rhea" id="RHEA:43196"/>
        <dbReference type="Rhea" id="RHEA-COMP:10401"/>
        <dbReference type="Rhea" id="RHEA-COMP:10402"/>
        <dbReference type="ChEBI" id="CHEBI:15378"/>
        <dbReference type="ChEBI" id="CHEBI:57856"/>
        <dbReference type="ChEBI" id="CHEBI:59789"/>
        <dbReference type="ChEBI" id="CHEBI:74411"/>
        <dbReference type="ChEBI" id="CHEBI:74477"/>
        <dbReference type="EC" id="2.1.1.225"/>
    </reaction>
</comment>
<feature type="non-terminal residue" evidence="3">
    <location>
        <position position="215"/>
    </location>
</feature>
<evidence type="ECO:0000256" key="1">
    <source>
        <dbReference type="RuleBase" id="RU367103"/>
    </source>
</evidence>
<comment type="similarity">
    <text evidence="1">Belongs to the methyltransferase TRM13 family.</text>
</comment>
<comment type="catalytic activity">
    <reaction evidence="1">
        <text>cytidine(4) in tRNA(Pro) + S-adenosyl-L-methionine = 2'-O-methylcytidine(4) in tRNA(Pro) + S-adenosyl-L-homocysteine + H(+)</text>
        <dbReference type="Rhea" id="RHEA:32767"/>
        <dbReference type="Rhea" id="RHEA-COMP:10397"/>
        <dbReference type="Rhea" id="RHEA-COMP:10398"/>
        <dbReference type="ChEBI" id="CHEBI:15378"/>
        <dbReference type="ChEBI" id="CHEBI:57856"/>
        <dbReference type="ChEBI" id="CHEBI:59789"/>
        <dbReference type="ChEBI" id="CHEBI:74495"/>
        <dbReference type="ChEBI" id="CHEBI:82748"/>
        <dbReference type="EC" id="2.1.1.225"/>
    </reaction>
</comment>
<proteinExistence type="inferred from homology"/>
<dbReference type="Proteomes" id="UP001177140">
    <property type="component" value="Unassembled WGS sequence"/>
</dbReference>
<dbReference type="GO" id="GO:0030488">
    <property type="term" value="P:tRNA methylation"/>
    <property type="evidence" value="ECO:0007669"/>
    <property type="project" value="InterPro"/>
</dbReference>
<name>A0AA41S9E1_PAPNU</name>
<keyword evidence="1" id="KW-0489">Methyltransferase</keyword>
<gene>
    <name evidence="3" type="ORF">MKW94_024156</name>
</gene>
<dbReference type="AlphaFoldDB" id="A0AA41S9E1"/>
<keyword evidence="1" id="KW-0862">Zinc</keyword>
<comment type="caution">
    <text evidence="3">The sequence shown here is derived from an EMBL/GenBank/DDBJ whole genome shotgun (WGS) entry which is preliminary data.</text>
</comment>
<keyword evidence="1" id="KW-0808">Transferase</keyword>
<feature type="non-terminal residue" evidence="3">
    <location>
        <position position="1"/>
    </location>
</feature>
<keyword evidence="1" id="KW-0819">tRNA processing</keyword>